<name>A0A9I9EKR8_CUCME</name>
<accession>A0A9I9EKR8</accession>
<dbReference type="Gramene" id="MELO3C035202.2.1">
    <property type="protein sequence ID" value="MELO3C035202.2.1"/>
    <property type="gene ID" value="MELO3C035202.2"/>
</dbReference>
<reference evidence="1" key="1">
    <citation type="submission" date="2023-03" db="UniProtKB">
        <authorList>
            <consortium name="EnsemblPlants"/>
        </authorList>
    </citation>
    <scope>IDENTIFICATION</scope>
</reference>
<proteinExistence type="predicted"/>
<protein>
    <submittedName>
        <fullName evidence="1">Uncharacterized protein</fullName>
    </submittedName>
</protein>
<organism evidence="1">
    <name type="scientific">Cucumis melo</name>
    <name type="common">Muskmelon</name>
    <dbReference type="NCBI Taxonomy" id="3656"/>
    <lineage>
        <taxon>Eukaryota</taxon>
        <taxon>Viridiplantae</taxon>
        <taxon>Streptophyta</taxon>
        <taxon>Embryophyta</taxon>
        <taxon>Tracheophyta</taxon>
        <taxon>Spermatophyta</taxon>
        <taxon>Magnoliopsida</taxon>
        <taxon>eudicotyledons</taxon>
        <taxon>Gunneridae</taxon>
        <taxon>Pentapetalae</taxon>
        <taxon>rosids</taxon>
        <taxon>fabids</taxon>
        <taxon>Cucurbitales</taxon>
        <taxon>Cucurbitaceae</taxon>
        <taxon>Benincaseae</taxon>
        <taxon>Cucumis</taxon>
    </lineage>
</organism>
<dbReference type="AlphaFoldDB" id="A0A9I9EKR8"/>
<sequence length="70" mass="7895">MTAYKLPFSSVTDHHELSILIHSNSKLKMPIAISSLPCRTTKDGDFLKTTNMDPNIIDRPIHNPLILRPV</sequence>
<dbReference type="EnsemblPlants" id="MELO3C035202.2.1">
    <property type="protein sequence ID" value="MELO3C035202.2.1"/>
    <property type="gene ID" value="MELO3C035202.2"/>
</dbReference>
<evidence type="ECO:0000313" key="1">
    <source>
        <dbReference type="EnsemblPlants" id="MELO3C035202.2.1"/>
    </source>
</evidence>